<keyword evidence="1" id="KW-1133">Transmembrane helix</keyword>
<evidence type="ECO:0000313" key="2">
    <source>
        <dbReference type="EMBL" id="MFD1940395.1"/>
    </source>
</evidence>
<dbReference type="EMBL" id="JBHUFV010000106">
    <property type="protein sequence ID" value="MFD1940395.1"/>
    <property type="molecule type" value="Genomic_DNA"/>
</dbReference>
<feature type="transmembrane region" description="Helical" evidence="1">
    <location>
        <begin position="66"/>
        <end position="95"/>
    </location>
</feature>
<keyword evidence="3" id="KW-1185">Reference proteome</keyword>
<name>A0ABW4TGV8_9ACTN</name>
<proteinExistence type="predicted"/>
<dbReference type="Proteomes" id="UP001597368">
    <property type="component" value="Unassembled WGS sequence"/>
</dbReference>
<evidence type="ECO:0000313" key="3">
    <source>
        <dbReference type="Proteomes" id="UP001597368"/>
    </source>
</evidence>
<feature type="transmembrane region" description="Helical" evidence="1">
    <location>
        <begin position="115"/>
        <end position="138"/>
    </location>
</feature>
<reference evidence="3" key="1">
    <citation type="journal article" date="2019" name="Int. J. Syst. Evol. Microbiol.">
        <title>The Global Catalogue of Microorganisms (GCM) 10K type strain sequencing project: providing services to taxonomists for standard genome sequencing and annotation.</title>
        <authorList>
            <consortium name="The Broad Institute Genomics Platform"/>
            <consortium name="The Broad Institute Genome Sequencing Center for Infectious Disease"/>
            <person name="Wu L."/>
            <person name="Ma J."/>
        </authorList>
    </citation>
    <scope>NUCLEOTIDE SEQUENCE [LARGE SCALE GENOMIC DNA]</scope>
    <source>
        <strain evidence="3">ICMP 6774ER</strain>
    </source>
</reference>
<feature type="transmembrane region" description="Helical" evidence="1">
    <location>
        <begin position="36"/>
        <end position="54"/>
    </location>
</feature>
<evidence type="ECO:0000256" key="1">
    <source>
        <dbReference type="SAM" id="Phobius"/>
    </source>
</evidence>
<dbReference type="RefSeq" id="WP_379583561.1">
    <property type="nucleotide sequence ID" value="NZ_JBHUFV010000106.1"/>
</dbReference>
<protein>
    <submittedName>
        <fullName evidence="2">Uncharacterized protein</fullName>
    </submittedName>
</protein>
<keyword evidence="1" id="KW-0472">Membrane</keyword>
<comment type="caution">
    <text evidence="2">The sequence shown here is derived from an EMBL/GenBank/DDBJ whole genome shotgun (WGS) entry which is preliminary data.</text>
</comment>
<accession>A0ABW4TGV8</accession>
<sequence length="192" mass="20476">MKKFAFIAAPLFVLAYGVLRIIDGFDGERGPGFAWTAGHLAFLAALALFVPIFLEMRRMAGRGAFATGSVVVAFVGIASVSTQFAIDIVVGLLSPDHAAMGTHFDAVQSIPGVEFAVYSALPFLFYLAQVALIIQLAVQRKVKAWTPILVVLDFGLPIIEKDLIPLGAILLLISFVQLARQVGPRSAHALAA</sequence>
<keyword evidence="1" id="KW-0812">Transmembrane</keyword>
<gene>
    <name evidence="2" type="ORF">ACFSKW_53955</name>
</gene>
<organism evidence="2 3">
    <name type="scientific">Nonomuraea mangrovi</name>
    <dbReference type="NCBI Taxonomy" id="2316207"/>
    <lineage>
        <taxon>Bacteria</taxon>
        <taxon>Bacillati</taxon>
        <taxon>Actinomycetota</taxon>
        <taxon>Actinomycetes</taxon>
        <taxon>Streptosporangiales</taxon>
        <taxon>Streptosporangiaceae</taxon>
        <taxon>Nonomuraea</taxon>
    </lineage>
</organism>